<protein>
    <submittedName>
        <fullName evidence="1">Uncharacterized protein</fullName>
    </submittedName>
</protein>
<keyword evidence="2" id="KW-1185">Reference proteome</keyword>
<evidence type="ECO:0000313" key="2">
    <source>
        <dbReference type="Proteomes" id="UP000591131"/>
    </source>
</evidence>
<evidence type="ECO:0000313" key="1">
    <source>
        <dbReference type="EMBL" id="KAF4675736.1"/>
    </source>
</evidence>
<dbReference type="AlphaFoldDB" id="A0A7J6MWB6"/>
<proteinExistence type="predicted"/>
<gene>
    <name evidence="1" type="ORF">FOL47_007327</name>
</gene>
<reference evidence="1 2" key="1">
    <citation type="submission" date="2020-04" db="EMBL/GenBank/DDBJ databases">
        <title>Perkinsus chesapeaki whole genome sequence.</title>
        <authorList>
            <person name="Bogema D.R."/>
        </authorList>
    </citation>
    <scope>NUCLEOTIDE SEQUENCE [LARGE SCALE GENOMIC DNA]</scope>
    <source>
        <strain evidence="1">ATCC PRA-425</strain>
    </source>
</reference>
<accession>A0A7J6MWB6</accession>
<comment type="caution">
    <text evidence="1">The sequence shown here is derived from an EMBL/GenBank/DDBJ whole genome shotgun (WGS) entry which is preliminary data.</text>
</comment>
<organism evidence="1 2">
    <name type="scientific">Perkinsus chesapeaki</name>
    <name type="common">Clam parasite</name>
    <name type="synonym">Perkinsus andrewsi</name>
    <dbReference type="NCBI Taxonomy" id="330153"/>
    <lineage>
        <taxon>Eukaryota</taxon>
        <taxon>Sar</taxon>
        <taxon>Alveolata</taxon>
        <taxon>Perkinsozoa</taxon>
        <taxon>Perkinsea</taxon>
        <taxon>Perkinsida</taxon>
        <taxon>Perkinsidae</taxon>
        <taxon>Perkinsus</taxon>
    </lineage>
</organism>
<name>A0A7J6MWB6_PERCH</name>
<sequence>MRSAQVFIVALAVRKVTEGKMLKSVTGELAGDPTSAGASLKLLPLDTGYYGEPDGDSCPGPQGQQPFSFVWDSSRQGAICSVYGRPRTDCPPAPEGTTAKVQSNGLWCLLTCGEGNACPDRMYCETLFYEFPICLFEKQGLPDNYGKPTSGQHPACPNQQQSYGLSDSDGSRYATCAPYDCQDDTQCPPPQPAITAPATCKSGYCFLGCDKVGCPEGMDCVNGPGAVVCAFRDGPPLRPHP</sequence>
<dbReference type="EMBL" id="JAAPAO010000043">
    <property type="protein sequence ID" value="KAF4675736.1"/>
    <property type="molecule type" value="Genomic_DNA"/>
</dbReference>
<dbReference type="Proteomes" id="UP000591131">
    <property type="component" value="Unassembled WGS sequence"/>
</dbReference>